<dbReference type="EMBL" id="ASHX02000001">
    <property type="protein sequence ID" value="OEJ97733.1"/>
    <property type="molecule type" value="Genomic_DNA"/>
</dbReference>
<evidence type="ECO:0008006" key="3">
    <source>
        <dbReference type="Google" id="ProtNLM"/>
    </source>
</evidence>
<proteinExistence type="predicted"/>
<dbReference type="eggNOG" id="COG1653">
    <property type="taxonomic scope" value="Bacteria"/>
</dbReference>
<gene>
    <name evidence="1" type="ORF">J116_000505</name>
</gene>
<protein>
    <recommendedName>
        <fullName evidence="3">Peptidase inhibitor</fullName>
    </recommendedName>
</protein>
<dbReference type="AlphaFoldDB" id="A0A1D3DZH5"/>
<organism evidence="1 2">
    <name type="scientific">Streptomyces thermolilacinus SPC6</name>
    <dbReference type="NCBI Taxonomy" id="1306406"/>
    <lineage>
        <taxon>Bacteria</taxon>
        <taxon>Bacillati</taxon>
        <taxon>Actinomycetota</taxon>
        <taxon>Actinomycetes</taxon>
        <taxon>Kitasatosporales</taxon>
        <taxon>Streptomycetaceae</taxon>
        <taxon>Streptomyces</taxon>
    </lineage>
</organism>
<keyword evidence="2" id="KW-1185">Reference proteome</keyword>
<reference evidence="1 2" key="1">
    <citation type="journal article" date="2013" name="Genome Announc.">
        <title>Genome Sequence of Streptomyces violaceusniger Strain SPC6, a Halotolerant Streptomycete That Exhibits Rapid Growth and Development.</title>
        <authorList>
            <person name="Chen X."/>
            <person name="Zhang B."/>
            <person name="Zhang W."/>
            <person name="Wu X."/>
            <person name="Zhang M."/>
            <person name="Chen T."/>
            <person name="Liu G."/>
            <person name="Dyson P."/>
        </authorList>
    </citation>
    <scope>NUCLEOTIDE SEQUENCE [LARGE SCALE GENOMIC DNA]</scope>
    <source>
        <strain evidence="1 2">SPC6</strain>
    </source>
</reference>
<accession>A0A1D3DZH5</accession>
<dbReference type="STRING" id="1306406.J116_000505"/>
<comment type="caution">
    <text evidence="1">The sequence shown here is derived from an EMBL/GenBank/DDBJ whole genome shotgun (WGS) entry which is preliminary data.</text>
</comment>
<evidence type="ECO:0000313" key="1">
    <source>
        <dbReference type="EMBL" id="OEJ97733.1"/>
    </source>
</evidence>
<dbReference type="Pfam" id="PF03995">
    <property type="entry name" value="Inhibitor_I36"/>
    <property type="match status" value="1"/>
</dbReference>
<dbReference type="Proteomes" id="UP000095329">
    <property type="component" value="Unassembled WGS sequence"/>
</dbReference>
<name>A0A1D3DZH5_9ACTN</name>
<evidence type="ECO:0000313" key="2">
    <source>
        <dbReference type="Proteomes" id="UP000095329"/>
    </source>
</evidence>
<sequence length="110" mass="11774">MAPTPAGAAPQGDPWMCTPGAFCVYSGDNGNGKVCGWQVDDPDWLHGSTVCGWSKTTRVRSAFNNGRSGMPVSAFTRTGLTGTKMFCLAKGKKTNLPRAGTYLRSHTWKC</sequence>